<gene>
    <name evidence="10" type="ORF">F8566_19155</name>
</gene>
<evidence type="ECO:0000256" key="8">
    <source>
        <dbReference type="SAM" id="Phobius"/>
    </source>
</evidence>
<keyword evidence="11" id="KW-1185">Reference proteome</keyword>
<dbReference type="PANTHER" id="PTHR33406:SF11">
    <property type="entry name" value="MEMBRANE PROTEIN SCO6666-RELATED"/>
    <property type="match status" value="1"/>
</dbReference>
<reference evidence="10 11" key="1">
    <citation type="submission" date="2019-09" db="EMBL/GenBank/DDBJ databases">
        <title>Actinomadura physcomitrii sp. nov., a novel actinomycete isolated from moss [Physcomitrium sphaericum (Ludw) Fuernr].</title>
        <authorList>
            <person name="Zhuang X."/>
            <person name="Liu C."/>
        </authorList>
    </citation>
    <scope>NUCLEOTIDE SEQUENCE [LARGE SCALE GENOMIC DNA]</scope>
    <source>
        <strain evidence="10 11">HMC1</strain>
    </source>
</reference>
<feature type="transmembrane region" description="Helical" evidence="8">
    <location>
        <begin position="368"/>
        <end position="391"/>
    </location>
</feature>
<evidence type="ECO:0000256" key="2">
    <source>
        <dbReference type="ARBA" id="ARBA00010157"/>
    </source>
</evidence>
<dbReference type="AlphaFoldDB" id="A0A6H9YS30"/>
<feature type="region of interest" description="Disordered" evidence="7">
    <location>
        <begin position="460"/>
        <end position="481"/>
    </location>
</feature>
<evidence type="ECO:0000313" key="10">
    <source>
        <dbReference type="EMBL" id="KAB2348081.1"/>
    </source>
</evidence>
<evidence type="ECO:0000313" key="11">
    <source>
        <dbReference type="Proteomes" id="UP000468735"/>
    </source>
</evidence>
<evidence type="ECO:0000256" key="7">
    <source>
        <dbReference type="SAM" id="MobiDB-lite"/>
    </source>
</evidence>
<dbReference type="PROSITE" id="PS50156">
    <property type="entry name" value="SSD"/>
    <property type="match status" value="1"/>
</dbReference>
<feature type="transmembrane region" description="Helical" evidence="8">
    <location>
        <begin position="229"/>
        <end position="247"/>
    </location>
</feature>
<dbReference type="SUPFAM" id="SSF82866">
    <property type="entry name" value="Multidrug efflux transporter AcrB transmembrane domain"/>
    <property type="match status" value="1"/>
</dbReference>
<name>A0A6H9YS30_9ACTN</name>
<feature type="transmembrane region" description="Helical" evidence="8">
    <location>
        <begin position="435"/>
        <end position="453"/>
    </location>
</feature>
<feature type="transmembrane region" description="Helical" evidence="8">
    <location>
        <begin position="203"/>
        <end position="223"/>
    </location>
</feature>
<evidence type="ECO:0000256" key="6">
    <source>
        <dbReference type="ARBA" id="ARBA00023136"/>
    </source>
</evidence>
<protein>
    <submittedName>
        <fullName evidence="10">MMPL family transporter</fullName>
    </submittedName>
</protein>
<feature type="transmembrane region" description="Helical" evidence="8">
    <location>
        <begin position="176"/>
        <end position="196"/>
    </location>
</feature>
<evidence type="ECO:0000259" key="9">
    <source>
        <dbReference type="PROSITE" id="PS50156"/>
    </source>
</evidence>
<keyword evidence="4 8" id="KW-0812">Transmembrane</keyword>
<dbReference type="InterPro" id="IPR000731">
    <property type="entry name" value="SSD"/>
</dbReference>
<keyword evidence="5 8" id="KW-1133">Transmembrane helix</keyword>
<keyword evidence="6 8" id="KW-0472">Membrane</keyword>
<feature type="transmembrane region" description="Helical" evidence="8">
    <location>
        <begin position="268"/>
        <end position="294"/>
    </location>
</feature>
<organism evidence="10 11">
    <name type="scientific">Actinomadura rudentiformis</name>
    <dbReference type="NCBI Taxonomy" id="359158"/>
    <lineage>
        <taxon>Bacteria</taxon>
        <taxon>Bacillati</taxon>
        <taxon>Actinomycetota</taxon>
        <taxon>Actinomycetes</taxon>
        <taxon>Streptosporangiales</taxon>
        <taxon>Thermomonosporaceae</taxon>
        <taxon>Actinomadura</taxon>
    </lineage>
</organism>
<dbReference type="EMBL" id="WBMT01000008">
    <property type="protein sequence ID" value="KAB2348081.1"/>
    <property type="molecule type" value="Genomic_DNA"/>
</dbReference>
<comment type="subcellular location">
    <subcellularLocation>
        <location evidence="1">Cell membrane</location>
        <topology evidence="1">Multi-pass membrane protein</topology>
    </subcellularLocation>
</comment>
<sequence length="481" mass="48440">MLARLGRFAFMRRGPVVLVWLMVLAGTIFAGLTAASVPDDDFKVPGVESQRAFDLLQERFPGMAADAGGATMVFVAPQGQKVTAGPYKTAIESAVKKLSGGGQVAGVDNPFTSDAVSRDGSAAYANVNYKVPASGVTAGSRAEIAAASDTARKAGLTVEAGGSAMEAGGGGGTAELIAIGLAAVILLITFGSLVAAGLPLVTALLGVSVSMLGILAVSATFGLSATTGAMALMLGLAVGIDYALFVVSRYREERTRGLSAVEAVSLAMGTAGSAVAFAGLTVVIALAGLAVVGIPMLTKMGLAAVAAVVVAVLVTLTLVPAVLGFMPDKVLPRSARRKAGKRTAEAAAEKAPGRGGTRWARLVLRNPVAVLLLGVISLGVLALPALTASALGLTTAMLALEAALQADRSSLLHAPVLDAADTEIVKALTVFPHTALRAVAVAGLLVAAGSLAASRIGNLRDRKDGDERPRPAAQHSEARPR</sequence>
<comment type="caution">
    <text evidence="10">The sequence shown here is derived from an EMBL/GenBank/DDBJ whole genome shotgun (WGS) entry which is preliminary data.</text>
</comment>
<dbReference type="GO" id="GO:0005886">
    <property type="term" value="C:plasma membrane"/>
    <property type="evidence" value="ECO:0007669"/>
    <property type="project" value="UniProtKB-SubCell"/>
</dbReference>
<dbReference type="Proteomes" id="UP000468735">
    <property type="component" value="Unassembled WGS sequence"/>
</dbReference>
<accession>A0A6H9YS30</accession>
<dbReference type="PANTHER" id="PTHR33406">
    <property type="entry name" value="MEMBRANE PROTEIN MJ1562-RELATED"/>
    <property type="match status" value="1"/>
</dbReference>
<dbReference type="OrthoDB" id="7051771at2"/>
<evidence type="ECO:0000256" key="1">
    <source>
        <dbReference type="ARBA" id="ARBA00004651"/>
    </source>
</evidence>
<evidence type="ECO:0000256" key="3">
    <source>
        <dbReference type="ARBA" id="ARBA00022475"/>
    </source>
</evidence>
<dbReference type="RefSeq" id="WP_151561822.1">
    <property type="nucleotide sequence ID" value="NZ_WBMT01000008.1"/>
</dbReference>
<keyword evidence="3" id="KW-1003">Cell membrane</keyword>
<feature type="transmembrane region" description="Helical" evidence="8">
    <location>
        <begin position="300"/>
        <end position="326"/>
    </location>
</feature>
<evidence type="ECO:0000256" key="5">
    <source>
        <dbReference type="ARBA" id="ARBA00022989"/>
    </source>
</evidence>
<proteinExistence type="inferred from homology"/>
<feature type="domain" description="SSD" evidence="9">
    <location>
        <begin position="193"/>
        <end position="325"/>
    </location>
</feature>
<dbReference type="InterPro" id="IPR050545">
    <property type="entry name" value="Mycobact_MmpL"/>
</dbReference>
<comment type="similarity">
    <text evidence="2">Belongs to the resistance-nodulation-cell division (RND) (TC 2.A.6) family. MmpL subfamily.</text>
</comment>
<dbReference type="Pfam" id="PF03176">
    <property type="entry name" value="MMPL"/>
    <property type="match status" value="1"/>
</dbReference>
<evidence type="ECO:0000256" key="4">
    <source>
        <dbReference type="ARBA" id="ARBA00022692"/>
    </source>
</evidence>
<dbReference type="InterPro" id="IPR004869">
    <property type="entry name" value="MMPL_dom"/>
</dbReference>
<dbReference type="Gene3D" id="1.20.1640.10">
    <property type="entry name" value="Multidrug efflux transporter AcrB transmembrane domain"/>
    <property type="match status" value="1"/>
</dbReference>